<proteinExistence type="predicted"/>
<dbReference type="SMART" id="SM00829">
    <property type="entry name" value="PKS_ER"/>
    <property type="match status" value="1"/>
</dbReference>
<dbReference type="STRING" id="5364.A0A5C3N6X1"/>
<dbReference type="Gene3D" id="3.40.50.720">
    <property type="entry name" value="NAD(P)-binding Rossmann-like Domain"/>
    <property type="match status" value="1"/>
</dbReference>
<keyword evidence="3" id="KW-1185">Reference proteome</keyword>
<dbReference type="AlphaFoldDB" id="A0A5C3N6X1"/>
<dbReference type="InterPro" id="IPR047122">
    <property type="entry name" value="Trans-enoyl_RdTase-like"/>
</dbReference>
<dbReference type="SUPFAM" id="SSF50129">
    <property type="entry name" value="GroES-like"/>
    <property type="match status" value="1"/>
</dbReference>
<dbReference type="PANTHER" id="PTHR45348">
    <property type="entry name" value="HYPOTHETICAL OXIDOREDUCTASE (EUROFUNG)"/>
    <property type="match status" value="1"/>
</dbReference>
<name>A0A5C3N6X1_9AGAM</name>
<dbReference type="GO" id="GO:0016651">
    <property type="term" value="F:oxidoreductase activity, acting on NAD(P)H"/>
    <property type="evidence" value="ECO:0007669"/>
    <property type="project" value="InterPro"/>
</dbReference>
<feature type="domain" description="Enoyl reductase (ER)" evidence="1">
    <location>
        <begin position="14"/>
        <end position="328"/>
    </location>
</feature>
<dbReference type="CDD" id="cd08249">
    <property type="entry name" value="enoyl_reductase_like"/>
    <property type="match status" value="1"/>
</dbReference>
<dbReference type="InterPro" id="IPR020843">
    <property type="entry name" value="ER"/>
</dbReference>
<dbReference type="PANTHER" id="PTHR45348:SF2">
    <property type="entry name" value="ZINC-TYPE ALCOHOL DEHYDROGENASE-LIKE PROTEIN C2E1P3.01"/>
    <property type="match status" value="1"/>
</dbReference>
<dbReference type="InterPro" id="IPR013154">
    <property type="entry name" value="ADH-like_N"/>
</dbReference>
<sequence>MSRLAIIYESIYPNQRQSIRLRPTPEPLPGQVQVKIHATAVNPIFDYGKFVTTFPTVLGTDAAGEVMKIGSDVAHFRYNSQGDTSNGDKATFQQYCLADADIACKIPSALDYDSASTIPVAAVTAAAALYDLCLGLTAPWVPGGEGLYQGRSLVVLARSSSVGSYAIQLAALSGFRVVTTSSRGHTPYLQSIGASVVVDRSSPALVADIEAAAGGDVEYLLDAISSPETLRAAIEIVKPGGRIARVLRTEESTETAARKKGVQMRFAHGSSHTYPDFNKAFWKAMESYLERGVIKPNRAKVLPGGLRAWEAAYELHRSGQVSGEKIVLRPQETVD</sequence>
<gene>
    <name evidence="2" type="ORF">OE88DRAFT_1712108</name>
</gene>
<accession>A0A5C3N6X1</accession>
<evidence type="ECO:0000313" key="3">
    <source>
        <dbReference type="Proteomes" id="UP000305948"/>
    </source>
</evidence>
<dbReference type="SUPFAM" id="SSF51735">
    <property type="entry name" value="NAD(P)-binding Rossmann-fold domains"/>
    <property type="match status" value="1"/>
</dbReference>
<dbReference type="OrthoDB" id="10257049at2759"/>
<protein>
    <submittedName>
        <fullName evidence="2">NAD(P)-binding protein</fullName>
    </submittedName>
</protein>
<dbReference type="Proteomes" id="UP000305948">
    <property type="component" value="Unassembled WGS sequence"/>
</dbReference>
<evidence type="ECO:0000259" key="1">
    <source>
        <dbReference type="SMART" id="SM00829"/>
    </source>
</evidence>
<dbReference type="Pfam" id="PF08240">
    <property type="entry name" value="ADH_N"/>
    <property type="match status" value="1"/>
</dbReference>
<dbReference type="InterPro" id="IPR036291">
    <property type="entry name" value="NAD(P)-bd_dom_sf"/>
</dbReference>
<dbReference type="Gene3D" id="3.90.180.10">
    <property type="entry name" value="Medium-chain alcohol dehydrogenases, catalytic domain"/>
    <property type="match status" value="1"/>
</dbReference>
<organism evidence="2 3">
    <name type="scientific">Heliocybe sulcata</name>
    <dbReference type="NCBI Taxonomy" id="5364"/>
    <lineage>
        <taxon>Eukaryota</taxon>
        <taxon>Fungi</taxon>
        <taxon>Dikarya</taxon>
        <taxon>Basidiomycota</taxon>
        <taxon>Agaricomycotina</taxon>
        <taxon>Agaricomycetes</taxon>
        <taxon>Gloeophyllales</taxon>
        <taxon>Gloeophyllaceae</taxon>
        <taxon>Heliocybe</taxon>
    </lineage>
</organism>
<reference evidence="2 3" key="1">
    <citation type="journal article" date="2019" name="Nat. Ecol. Evol.">
        <title>Megaphylogeny resolves global patterns of mushroom evolution.</title>
        <authorList>
            <person name="Varga T."/>
            <person name="Krizsan K."/>
            <person name="Foldi C."/>
            <person name="Dima B."/>
            <person name="Sanchez-Garcia M."/>
            <person name="Sanchez-Ramirez S."/>
            <person name="Szollosi G.J."/>
            <person name="Szarkandi J.G."/>
            <person name="Papp V."/>
            <person name="Albert L."/>
            <person name="Andreopoulos W."/>
            <person name="Angelini C."/>
            <person name="Antonin V."/>
            <person name="Barry K.W."/>
            <person name="Bougher N.L."/>
            <person name="Buchanan P."/>
            <person name="Buyck B."/>
            <person name="Bense V."/>
            <person name="Catcheside P."/>
            <person name="Chovatia M."/>
            <person name="Cooper J."/>
            <person name="Damon W."/>
            <person name="Desjardin D."/>
            <person name="Finy P."/>
            <person name="Geml J."/>
            <person name="Haridas S."/>
            <person name="Hughes K."/>
            <person name="Justo A."/>
            <person name="Karasinski D."/>
            <person name="Kautmanova I."/>
            <person name="Kiss B."/>
            <person name="Kocsube S."/>
            <person name="Kotiranta H."/>
            <person name="LaButti K.M."/>
            <person name="Lechner B.E."/>
            <person name="Liimatainen K."/>
            <person name="Lipzen A."/>
            <person name="Lukacs Z."/>
            <person name="Mihaltcheva S."/>
            <person name="Morgado L.N."/>
            <person name="Niskanen T."/>
            <person name="Noordeloos M.E."/>
            <person name="Ohm R.A."/>
            <person name="Ortiz-Santana B."/>
            <person name="Ovrebo C."/>
            <person name="Racz N."/>
            <person name="Riley R."/>
            <person name="Savchenko A."/>
            <person name="Shiryaev A."/>
            <person name="Soop K."/>
            <person name="Spirin V."/>
            <person name="Szebenyi C."/>
            <person name="Tomsovsky M."/>
            <person name="Tulloss R.E."/>
            <person name="Uehling J."/>
            <person name="Grigoriev I.V."/>
            <person name="Vagvolgyi C."/>
            <person name="Papp T."/>
            <person name="Martin F.M."/>
            <person name="Miettinen O."/>
            <person name="Hibbett D.S."/>
            <person name="Nagy L.G."/>
        </authorList>
    </citation>
    <scope>NUCLEOTIDE SEQUENCE [LARGE SCALE GENOMIC DNA]</scope>
    <source>
        <strain evidence="2 3">OMC1185</strain>
    </source>
</reference>
<dbReference type="InterPro" id="IPR013149">
    <property type="entry name" value="ADH-like_C"/>
</dbReference>
<dbReference type="InterPro" id="IPR011032">
    <property type="entry name" value="GroES-like_sf"/>
</dbReference>
<evidence type="ECO:0000313" key="2">
    <source>
        <dbReference type="EMBL" id="TFK52567.1"/>
    </source>
</evidence>
<dbReference type="Pfam" id="PF00107">
    <property type="entry name" value="ADH_zinc_N"/>
    <property type="match status" value="1"/>
</dbReference>
<dbReference type="EMBL" id="ML213509">
    <property type="protein sequence ID" value="TFK52567.1"/>
    <property type="molecule type" value="Genomic_DNA"/>
</dbReference>